<organism evidence="2 3">
    <name type="scientific">Rhizopus stolonifer</name>
    <name type="common">Rhizopus nigricans</name>
    <dbReference type="NCBI Taxonomy" id="4846"/>
    <lineage>
        <taxon>Eukaryota</taxon>
        <taxon>Fungi</taxon>
        <taxon>Fungi incertae sedis</taxon>
        <taxon>Mucoromycota</taxon>
        <taxon>Mucoromycotina</taxon>
        <taxon>Mucoromycetes</taxon>
        <taxon>Mucorales</taxon>
        <taxon>Mucorineae</taxon>
        <taxon>Rhizopodaceae</taxon>
        <taxon>Rhizopus</taxon>
    </lineage>
</organism>
<dbReference type="EMBL" id="PJQM01002902">
    <property type="protein sequence ID" value="RCH92048.1"/>
    <property type="molecule type" value="Genomic_DNA"/>
</dbReference>
<comment type="caution">
    <text evidence="2">The sequence shown here is derived from an EMBL/GenBank/DDBJ whole genome shotgun (WGS) entry which is preliminary data.</text>
</comment>
<evidence type="ECO:0000256" key="1">
    <source>
        <dbReference type="SAM" id="MobiDB-lite"/>
    </source>
</evidence>
<accession>A0A367JQ46</accession>
<dbReference type="AlphaFoldDB" id="A0A367JQ46"/>
<name>A0A367JQ46_RHIST</name>
<gene>
    <name evidence="2" type="ORF">CU098_010264</name>
</gene>
<evidence type="ECO:0000313" key="2">
    <source>
        <dbReference type="EMBL" id="RCH92048.1"/>
    </source>
</evidence>
<reference evidence="2 3" key="1">
    <citation type="journal article" date="2018" name="G3 (Bethesda)">
        <title>Phylogenetic and Phylogenomic Definition of Rhizopus Species.</title>
        <authorList>
            <person name="Gryganskyi A.P."/>
            <person name="Golan J."/>
            <person name="Dolatabadi S."/>
            <person name="Mondo S."/>
            <person name="Robb S."/>
            <person name="Idnurm A."/>
            <person name="Muszewska A."/>
            <person name="Steczkiewicz K."/>
            <person name="Masonjones S."/>
            <person name="Liao H.L."/>
            <person name="Gajdeczka M.T."/>
            <person name="Anike F."/>
            <person name="Vuek A."/>
            <person name="Anishchenko I.M."/>
            <person name="Voigt K."/>
            <person name="de Hoog G.S."/>
            <person name="Smith M.E."/>
            <person name="Heitman J."/>
            <person name="Vilgalys R."/>
            <person name="Stajich J.E."/>
        </authorList>
    </citation>
    <scope>NUCLEOTIDE SEQUENCE [LARGE SCALE GENOMIC DNA]</scope>
    <source>
        <strain evidence="2 3">LSU 92-RS-03</strain>
    </source>
</reference>
<dbReference type="InterPro" id="IPR019341">
    <property type="entry name" value="Alpha/Gamma-adaptin-bd_p34"/>
</dbReference>
<dbReference type="PANTHER" id="PTHR14659">
    <property type="entry name" value="ALPHA- AND GAMMA-ADAPTIN-BINDING PROTEIN P34"/>
    <property type="match status" value="1"/>
</dbReference>
<feature type="non-terminal residue" evidence="2">
    <location>
        <position position="1"/>
    </location>
</feature>
<dbReference type="OrthoDB" id="10261384at2759"/>
<protein>
    <submittedName>
        <fullName evidence="2">Uncharacterized protein</fullName>
    </submittedName>
</protein>
<dbReference type="PANTHER" id="PTHR14659:SF1">
    <property type="entry name" value="ALPHA- AND GAMMA-ADAPTIN-BINDING PROTEIN P34"/>
    <property type="match status" value="1"/>
</dbReference>
<dbReference type="Proteomes" id="UP000253551">
    <property type="component" value="Unassembled WGS sequence"/>
</dbReference>
<feature type="compositionally biased region" description="Acidic residues" evidence="1">
    <location>
        <begin position="184"/>
        <end position="193"/>
    </location>
</feature>
<sequence>ESNTTFPENSIQERLKETNGDVVGVKIPYKMDTKYYSAKVDFWLDEIEQEQETIPKYIENKQVSQVIDAFVFVFDKAEHFESIKLWLPFLDKTEPNIRMCINQSHQNTEDMNDWCLSNGFDYVDMNEKTETPMDKVGIALALEILQTNLWDGMIRKDKGGMTEREEELELIREIQELQLHREDKEEEEEDDIDLPSPSQVNEMRQKLFSSLEEDDDLDKTFQMIEHGKTLSDEERRKMAAQVALSFAAQLGI</sequence>
<evidence type="ECO:0000313" key="3">
    <source>
        <dbReference type="Proteomes" id="UP000253551"/>
    </source>
</evidence>
<dbReference type="STRING" id="4846.A0A367JQ46"/>
<feature type="region of interest" description="Disordered" evidence="1">
    <location>
        <begin position="179"/>
        <end position="199"/>
    </location>
</feature>
<dbReference type="Gene3D" id="3.40.50.11960">
    <property type="match status" value="1"/>
</dbReference>
<proteinExistence type="predicted"/>
<keyword evidence="3" id="KW-1185">Reference proteome</keyword>